<evidence type="ECO:0000313" key="1">
    <source>
        <dbReference type="EMBL" id="MPN50078.1"/>
    </source>
</evidence>
<comment type="caution">
    <text evidence="1">The sequence shown here is derived from an EMBL/GenBank/DDBJ whole genome shotgun (WGS) entry which is preliminary data.</text>
</comment>
<organism evidence="1">
    <name type="scientific">bioreactor metagenome</name>
    <dbReference type="NCBI Taxonomy" id="1076179"/>
    <lineage>
        <taxon>unclassified sequences</taxon>
        <taxon>metagenomes</taxon>
        <taxon>ecological metagenomes</taxon>
    </lineage>
</organism>
<dbReference type="AlphaFoldDB" id="A0A645IFJ6"/>
<sequence length="74" mass="8184">MRYEQVRECDVPRKALIKIGADRYHNNLGGHDAPWGQTGVCSQQHVGCNAKIAGNYIERVAGLNNILKQLISPP</sequence>
<accession>A0A645IFJ6</accession>
<protein>
    <submittedName>
        <fullName evidence="1">Uncharacterized protein</fullName>
    </submittedName>
</protein>
<dbReference type="EMBL" id="VSSQ01113913">
    <property type="protein sequence ID" value="MPN50078.1"/>
    <property type="molecule type" value="Genomic_DNA"/>
</dbReference>
<gene>
    <name evidence="1" type="ORF">SDC9_197704</name>
</gene>
<proteinExistence type="predicted"/>
<reference evidence="1" key="1">
    <citation type="submission" date="2019-08" db="EMBL/GenBank/DDBJ databases">
        <authorList>
            <person name="Kucharzyk K."/>
            <person name="Murdoch R.W."/>
            <person name="Higgins S."/>
            <person name="Loffler F."/>
        </authorList>
    </citation>
    <scope>NUCLEOTIDE SEQUENCE</scope>
</reference>
<name>A0A645IFJ6_9ZZZZ</name>